<accession>A0ABD1Q4A2</accession>
<reference evidence="3" key="1">
    <citation type="submission" date="2024-07" db="EMBL/GenBank/DDBJ databases">
        <title>Two chromosome-level genome assemblies of Korean endemic species Abeliophyllum distichum and Forsythia ovata (Oleaceae).</title>
        <authorList>
            <person name="Jang H."/>
        </authorList>
    </citation>
    <scope>NUCLEOTIDE SEQUENCE [LARGE SCALE GENOMIC DNA]</scope>
</reference>
<sequence length="274" mass="31030">MPRMKMAAKQSKRERSPSSSSSEEEDPQTKRIDRCAVVIGKNVDLASFTFDAPSFNIENLFVGMVWVPILTLNDKVYPAIIKDFYTKMNFSPGTDEVNHYDVFLLDSILRGCKLNFSYIMFQHMNCILSGTRAKALPYGMILTKNFQHFKVLVRDSVTLLPKATNTINTLTLKRIKIFKQDGQWVAKSKGFDDESGPSTLPFEGKEMDVDEDEPLPRPCSQRSSSSAFEFTEDHFNLLNGWIDLLTFSVEGLHNTAEDLRWTMGTLQSSVDGIT</sequence>
<evidence type="ECO:0000313" key="2">
    <source>
        <dbReference type="EMBL" id="KAL2471027.1"/>
    </source>
</evidence>
<dbReference type="Proteomes" id="UP001604336">
    <property type="component" value="Unassembled WGS sequence"/>
</dbReference>
<evidence type="ECO:0000313" key="3">
    <source>
        <dbReference type="Proteomes" id="UP001604336"/>
    </source>
</evidence>
<evidence type="ECO:0000256" key="1">
    <source>
        <dbReference type="SAM" id="MobiDB-lite"/>
    </source>
</evidence>
<gene>
    <name evidence="2" type="ORF">Adt_39163</name>
</gene>
<comment type="caution">
    <text evidence="2">The sequence shown here is derived from an EMBL/GenBank/DDBJ whole genome shotgun (WGS) entry which is preliminary data.</text>
</comment>
<feature type="region of interest" description="Disordered" evidence="1">
    <location>
        <begin position="189"/>
        <end position="223"/>
    </location>
</feature>
<proteinExistence type="predicted"/>
<keyword evidence="3" id="KW-1185">Reference proteome</keyword>
<organism evidence="2 3">
    <name type="scientific">Abeliophyllum distichum</name>
    <dbReference type="NCBI Taxonomy" id="126358"/>
    <lineage>
        <taxon>Eukaryota</taxon>
        <taxon>Viridiplantae</taxon>
        <taxon>Streptophyta</taxon>
        <taxon>Embryophyta</taxon>
        <taxon>Tracheophyta</taxon>
        <taxon>Spermatophyta</taxon>
        <taxon>Magnoliopsida</taxon>
        <taxon>eudicotyledons</taxon>
        <taxon>Gunneridae</taxon>
        <taxon>Pentapetalae</taxon>
        <taxon>asterids</taxon>
        <taxon>lamiids</taxon>
        <taxon>Lamiales</taxon>
        <taxon>Oleaceae</taxon>
        <taxon>Forsythieae</taxon>
        <taxon>Abeliophyllum</taxon>
    </lineage>
</organism>
<dbReference type="AlphaFoldDB" id="A0ABD1Q4A2"/>
<protein>
    <submittedName>
        <fullName evidence="2">Uncharacterized protein</fullName>
    </submittedName>
</protein>
<feature type="region of interest" description="Disordered" evidence="1">
    <location>
        <begin position="1"/>
        <end position="29"/>
    </location>
</feature>
<dbReference type="EMBL" id="JBFOLK010000012">
    <property type="protein sequence ID" value="KAL2471027.1"/>
    <property type="molecule type" value="Genomic_DNA"/>
</dbReference>
<name>A0ABD1Q4A2_9LAMI</name>